<name>A0A258HJR5_9CAUL</name>
<gene>
    <name evidence="3" type="ORF">B7Y86_09795</name>
</gene>
<comment type="caution">
    <text evidence="3">The sequence shown here is derived from an EMBL/GenBank/DDBJ whole genome shotgun (WGS) entry which is preliminary data.</text>
</comment>
<feature type="chain" id="PRO_5012310845" description="Lipoprotein" evidence="2">
    <location>
        <begin position="22"/>
        <end position="210"/>
    </location>
</feature>
<dbReference type="EMBL" id="NCEQ01000007">
    <property type="protein sequence ID" value="OYX57019.1"/>
    <property type="molecule type" value="Genomic_DNA"/>
</dbReference>
<organism evidence="3 4">
    <name type="scientific">Brevundimonas subvibrioides</name>
    <dbReference type="NCBI Taxonomy" id="74313"/>
    <lineage>
        <taxon>Bacteria</taxon>
        <taxon>Pseudomonadati</taxon>
        <taxon>Pseudomonadota</taxon>
        <taxon>Alphaproteobacteria</taxon>
        <taxon>Caulobacterales</taxon>
        <taxon>Caulobacteraceae</taxon>
        <taxon>Brevundimonas</taxon>
    </lineage>
</organism>
<feature type="signal peptide" evidence="2">
    <location>
        <begin position="1"/>
        <end position="21"/>
    </location>
</feature>
<keyword evidence="2" id="KW-0732">Signal</keyword>
<feature type="region of interest" description="Disordered" evidence="1">
    <location>
        <begin position="184"/>
        <end position="210"/>
    </location>
</feature>
<evidence type="ECO:0000256" key="2">
    <source>
        <dbReference type="SAM" id="SignalP"/>
    </source>
</evidence>
<proteinExistence type="predicted"/>
<protein>
    <recommendedName>
        <fullName evidence="5">Lipoprotein</fullName>
    </recommendedName>
</protein>
<reference evidence="3 4" key="1">
    <citation type="submission" date="2017-03" db="EMBL/GenBank/DDBJ databases">
        <title>Lifting the veil on microbial sulfur biogeochemistry in mining wastewaters.</title>
        <authorList>
            <person name="Kantor R.S."/>
            <person name="Colenbrander Nelson T."/>
            <person name="Marshall S."/>
            <person name="Bennett D."/>
            <person name="Apte S."/>
            <person name="Camacho D."/>
            <person name="Thomas B.C."/>
            <person name="Warren L.A."/>
            <person name="Banfield J.F."/>
        </authorList>
    </citation>
    <scope>NUCLEOTIDE SEQUENCE [LARGE SCALE GENOMIC DNA]</scope>
    <source>
        <strain evidence="3">32-68-21</strain>
    </source>
</reference>
<dbReference type="AlphaFoldDB" id="A0A258HJR5"/>
<evidence type="ECO:0000256" key="1">
    <source>
        <dbReference type="SAM" id="MobiDB-lite"/>
    </source>
</evidence>
<evidence type="ECO:0000313" key="4">
    <source>
        <dbReference type="Proteomes" id="UP000216147"/>
    </source>
</evidence>
<dbReference type="Proteomes" id="UP000216147">
    <property type="component" value="Unassembled WGS sequence"/>
</dbReference>
<evidence type="ECO:0008006" key="5">
    <source>
        <dbReference type="Google" id="ProtNLM"/>
    </source>
</evidence>
<dbReference type="PROSITE" id="PS51257">
    <property type="entry name" value="PROKAR_LIPOPROTEIN"/>
    <property type="match status" value="1"/>
</dbReference>
<evidence type="ECO:0000313" key="3">
    <source>
        <dbReference type="EMBL" id="OYX57019.1"/>
    </source>
</evidence>
<sequence>MKSICIAAIAALALAACQPGAETRAPAGAASPSPAGSDAAVARILAMPVADRCGSDWPGHATPTANQVIDLGGGAFAVLADCHPSAEGQAPWKTLHVQGADGVLKSQSLILFNGPEAEFDEGFDWEPSLTSQATWDTAARELVWSDTVGPNDGETSTQTRTMRWSWDGSRLAMLGAVRVTHATPGAPATGEVTGWPAAGKTDPTPPATPV</sequence>
<accession>A0A258HJR5</accession>